<reference evidence="1 2" key="2">
    <citation type="journal article" date="2016" name="Genome Announc.">
        <title>Draft Genome Sequences of Streptomyces scabiei S58, Streptomyces turgidiscabies T45, and Streptomyces acidiscabies a10, the Pathogens of Potato Common Scab, Isolated in Japan.</title>
        <authorList>
            <person name="Tomihama T."/>
            <person name="Nishi Y."/>
            <person name="Sakai M."/>
            <person name="Ikenaga M."/>
            <person name="Okubo T."/>
            <person name="Ikeda S."/>
        </authorList>
    </citation>
    <scope>NUCLEOTIDE SEQUENCE [LARGE SCALE GENOMIC DNA]</scope>
    <source>
        <strain evidence="1 2">S58</strain>
    </source>
</reference>
<accession>A0A124C4R5</accession>
<dbReference type="InterPro" id="IPR036291">
    <property type="entry name" value="NAD(P)-bd_dom_sf"/>
</dbReference>
<comment type="caution">
    <text evidence="1">The sequence shown here is derived from an EMBL/GenBank/DDBJ whole genome shotgun (WGS) entry which is preliminary data.</text>
</comment>
<reference evidence="2" key="3">
    <citation type="submission" date="2016-02" db="EMBL/GenBank/DDBJ databases">
        <title>Draft genome of pathogenic Streptomyces sp. in Japan.</title>
        <authorList>
            <person name="Tomihama T."/>
            <person name="Ikenaga M."/>
            <person name="Sakai M."/>
            <person name="Okubo T."/>
            <person name="Ikeda S."/>
        </authorList>
    </citation>
    <scope>NUCLEOTIDE SEQUENCE [LARGE SCALE GENOMIC DNA]</scope>
    <source>
        <strain evidence="2">S58</strain>
    </source>
</reference>
<protein>
    <submittedName>
        <fullName evidence="1">Zinc-binding dehydrogenase</fullName>
    </submittedName>
</protein>
<gene>
    <name evidence="1" type="ORF">SsS58_05650</name>
</gene>
<name>A0A124C4R5_STRSC</name>
<organism evidence="1 2">
    <name type="scientific">Streptomyces scabiei</name>
    <dbReference type="NCBI Taxonomy" id="1930"/>
    <lineage>
        <taxon>Bacteria</taxon>
        <taxon>Bacillati</taxon>
        <taxon>Actinomycetota</taxon>
        <taxon>Actinomycetes</taxon>
        <taxon>Kitasatosporales</taxon>
        <taxon>Streptomycetaceae</taxon>
        <taxon>Streptomyces</taxon>
    </lineage>
</organism>
<evidence type="ECO:0000313" key="1">
    <source>
        <dbReference type="EMBL" id="GAQ65241.1"/>
    </source>
</evidence>
<dbReference type="Proteomes" id="UP000067448">
    <property type="component" value="Unassembled WGS sequence"/>
</dbReference>
<evidence type="ECO:0000313" key="2">
    <source>
        <dbReference type="Proteomes" id="UP000067448"/>
    </source>
</evidence>
<dbReference type="EMBL" id="BCMM01000029">
    <property type="protein sequence ID" value="GAQ65241.1"/>
    <property type="molecule type" value="Genomic_DNA"/>
</dbReference>
<dbReference type="AlphaFoldDB" id="A0A124C4R5"/>
<dbReference type="SUPFAM" id="SSF51735">
    <property type="entry name" value="NAD(P)-binding Rossmann-fold domains"/>
    <property type="match status" value="1"/>
</dbReference>
<sequence>MGRHQARTDLGREFGATDVVSARGEEGIALARELTGGEGTHVVLECVGNMPAYDRLNPPLAVRIDERYERFDGRSSSAAKRADAAFKISFARRGSAFSAFRRLISAASSEVTPGRRPASTSALRTQVRTVSAAPIPSFAATAFVAAHSVG</sequence>
<proteinExistence type="predicted"/>
<dbReference type="Gene3D" id="3.40.50.720">
    <property type="entry name" value="NAD(P)-binding Rossmann-like Domain"/>
    <property type="match status" value="1"/>
</dbReference>
<reference evidence="2" key="1">
    <citation type="submission" date="2015-11" db="EMBL/GenBank/DDBJ databases">
        <authorList>
            <consortium name="Cross-ministerial Strategic Innovation Promotion Program (SIP) consortium"/>
            <person name="Tomihama T."/>
            <person name="Ikenaga M."/>
            <person name="Sakai M."/>
            <person name="Okubo T."/>
            <person name="Ikeda S."/>
        </authorList>
    </citation>
    <scope>NUCLEOTIDE SEQUENCE [LARGE SCALE GENOMIC DNA]</scope>
    <source>
        <strain evidence="2">S58</strain>
    </source>
</reference>